<evidence type="ECO:0000313" key="9">
    <source>
        <dbReference type="Proteomes" id="UP001201262"/>
    </source>
</evidence>
<dbReference type="GO" id="GO:0004739">
    <property type="term" value="F:pyruvate dehydrogenase (acetyl-transferring) activity"/>
    <property type="evidence" value="ECO:0007669"/>
    <property type="project" value="UniProtKB-EC"/>
</dbReference>
<dbReference type="EC" id="1.2.4.1" evidence="2"/>
<protein>
    <recommendedName>
        <fullName evidence="5">Pyruvate dehydrogenase E1 component subunit alpha, mitochondrial</fullName>
        <ecNumber evidence="2">1.2.4.1</ecNumber>
    </recommendedName>
</protein>
<evidence type="ECO:0000256" key="5">
    <source>
        <dbReference type="ARBA" id="ARBA00072290"/>
    </source>
</evidence>
<evidence type="ECO:0000313" key="8">
    <source>
        <dbReference type="EMBL" id="KAH8689463.1"/>
    </source>
</evidence>
<dbReference type="Pfam" id="PF00676">
    <property type="entry name" value="E1_dh"/>
    <property type="match status" value="1"/>
</dbReference>
<dbReference type="SUPFAM" id="SSF52518">
    <property type="entry name" value="Thiamin diphosphate-binding fold (THDP-binding)"/>
    <property type="match status" value="1"/>
</dbReference>
<evidence type="ECO:0000256" key="2">
    <source>
        <dbReference type="ARBA" id="ARBA00012281"/>
    </source>
</evidence>
<evidence type="ECO:0000256" key="3">
    <source>
        <dbReference type="ARBA" id="ARBA00023002"/>
    </source>
</evidence>
<dbReference type="InterPro" id="IPR001017">
    <property type="entry name" value="DH_E1"/>
</dbReference>
<dbReference type="InterPro" id="IPR029061">
    <property type="entry name" value="THDP-binding"/>
</dbReference>
<feature type="domain" description="Dehydrogenase E1 component" evidence="7">
    <location>
        <begin position="42"/>
        <end position="338"/>
    </location>
</feature>
<dbReference type="PANTHER" id="PTHR11516:SF60">
    <property type="entry name" value="PYRUVATE DEHYDROGENASE E1 COMPONENT SUBUNIT ALPHA"/>
    <property type="match status" value="1"/>
</dbReference>
<sequence>MQGDDEPFTVSIPDDSYDTYNIDPPPYTLETTKNQLRQLYKDMTVIRRLELTADSLYKERKIRGFCHLSTGQEAVSVGIEHSITKDDPLITAYRSHGFTYMRGGTLRSIFGELLGKQQGISYGKGGSMHMFAKGFYGGNGIVGAHVPVGAGIGLAQQYSGKKTMTLDIYGDGAANQGQVHEAFNMAKLWNLPILFGCENNQYGMGTSTERASAMTDYYKRGQYFPGIRINGMDILAVMAAVKYARQLITGEDGDHQGPILYEYVTYRYAGHSMSDPGIAYRTREELQEKRKEDPITTLKKKLLELEVNTEDEIKVIEKEIRNQVNQEVEAAKKMDDPPPTPKTLFQDIYVRGTEPGSMRGRTAWETYQYAV</sequence>
<comment type="cofactor">
    <cofactor evidence="1">
        <name>thiamine diphosphate</name>
        <dbReference type="ChEBI" id="CHEBI:58937"/>
    </cofactor>
</comment>
<organism evidence="8 9">
    <name type="scientific">Talaromyces proteolyticus</name>
    <dbReference type="NCBI Taxonomy" id="1131652"/>
    <lineage>
        <taxon>Eukaryota</taxon>
        <taxon>Fungi</taxon>
        <taxon>Dikarya</taxon>
        <taxon>Ascomycota</taxon>
        <taxon>Pezizomycotina</taxon>
        <taxon>Eurotiomycetes</taxon>
        <taxon>Eurotiomycetidae</taxon>
        <taxon>Eurotiales</taxon>
        <taxon>Trichocomaceae</taxon>
        <taxon>Talaromyces</taxon>
        <taxon>Talaromyces sect. Bacilispori</taxon>
    </lineage>
</organism>
<dbReference type="Gene3D" id="3.40.50.970">
    <property type="match status" value="1"/>
</dbReference>
<dbReference type="AlphaFoldDB" id="A0AAD4KE36"/>
<evidence type="ECO:0000256" key="4">
    <source>
        <dbReference type="ARBA" id="ARBA00023052"/>
    </source>
</evidence>
<name>A0AAD4KE36_9EURO</name>
<evidence type="ECO:0000256" key="6">
    <source>
        <dbReference type="SAM" id="Coils"/>
    </source>
</evidence>
<keyword evidence="3" id="KW-0560">Oxidoreductase</keyword>
<reference evidence="8" key="1">
    <citation type="submission" date="2021-12" db="EMBL/GenBank/DDBJ databases">
        <title>Convergent genome expansion in fungi linked to evolution of root-endophyte symbiosis.</title>
        <authorList>
            <consortium name="DOE Joint Genome Institute"/>
            <person name="Ke Y.-H."/>
            <person name="Bonito G."/>
            <person name="Liao H.-L."/>
            <person name="Looney B."/>
            <person name="Rojas-Flechas A."/>
            <person name="Nash J."/>
            <person name="Hameed K."/>
            <person name="Schadt C."/>
            <person name="Martin F."/>
            <person name="Crous P.W."/>
            <person name="Miettinen O."/>
            <person name="Magnuson J.K."/>
            <person name="Labbe J."/>
            <person name="Jacobson D."/>
            <person name="Doktycz M.J."/>
            <person name="Veneault-Fourrey C."/>
            <person name="Kuo A."/>
            <person name="Mondo S."/>
            <person name="Calhoun S."/>
            <person name="Riley R."/>
            <person name="Ohm R."/>
            <person name="LaButti K."/>
            <person name="Andreopoulos B."/>
            <person name="Pangilinan J."/>
            <person name="Nolan M."/>
            <person name="Tritt A."/>
            <person name="Clum A."/>
            <person name="Lipzen A."/>
            <person name="Daum C."/>
            <person name="Barry K."/>
            <person name="Grigoriev I.V."/>
            <person name="Vilgalys R."/>
        </authorList>
    </citation>
    <scope>NUCLEOTIDE SEQUENCE</scope>
    <source>
        <strain evidence="8">PMI_201</strain>
    </source>
</reference>
<dbReference type="InterPro" id="IPR050642">
    <property type="entry name" value="PDH_E1_Alpha_Subunit"/>
</dbReference>
<accession>A0AAD4KE36</accession>
<dbReference type="EMBL" id="JAJTJA010000015">
    <property type="protein sequence ID" value="KAH8689463.1"/>
    <property type="molecule type" value="Genomic_DNA"/>
</dbReference>
<dbReference type="CDD" id="cd02000">
    <property type="entry name" value="TPP_E1_PDC_ADC_BCADC"/>
    <property type="match status" value="1"/>
</dbReference>
<dbReference type="RefSeq" id="XP_046065817.1">
    <property type="nucleotide sequence ID" value="XM_046212354.1"/>
</dbReference>
<dbReference type="Proteomes" id="UP001201262">
    <property type="component" value="Unassembled WGS sequence"/>
</dbReference>
<keyword evidence="8" id="KW-0670">Pyruvate</keyword>
<dbReference type="FunFam" id="3.40.50.970:FF:000013">
    <property type="entry name" value="Pyruvate dehydrogenase E1 component subunit alpha"/>
    <property type="match status" value="1"/>
</dbReference>
<keyword evidence="4" id="KW-0786">Thiamine pyrophosphate</keyword>
<keyword evidence="6" id="KW-0175">Coiled coil</keyword>
<comment type="caution">
    <text evidence="8">The sequence shown here is derived from an EMBL/GenBank/DDBJ whole genome shotgun (WGS) entry which is preliminary data.</text>
</comment>
<keyword evidence="9" id="KW-1185">Reference proteome</keyword>
<dbReference type="PANTHER" id="PTHR11516">
    <property type="entry name" value="PYRUVATE DEHYDROGENASE E1 COMPONENT, ALPHA SUBUNIT BACTERIAL AND ORGANELLAR"/>
    <property type="match status" value="1"/>
</dbReference>
<proteinExistence type="predicted"/>
<gene>
    <name evidence="8" type="ORF">BGW36DRAFT_308719</name>
</gene>
<feature type="coiled-coil region" evidence="6">
    <location>
        <begin position="299"/>
        <end position="326"/>
    </location>
</feature>
<evidence type="ECO:0000259" key="7">
    <source>
        <dbReference type="Pfam" id="PF00676"/>
    </source>
</evidence>
<dbReference type="GeneID" id="70242641"/>
<evidence type="ECO:0000256" key="1">
    <source>
        <dbReference type="ARBA" id="ARBA00001964"/>
    </source>
</evidence>
<dbReference type="GO" id="GO:0006086">
    <property type="term" value="P:pyruvate decarboxylation to acetyl-CoA"/>
    <property type="evidence" value="ECO:0007669"/>
    <property type="project" value="TreeGrafter"/>
</dbReference>